<sequence>MNDKRYQYTLYIIVAVIIATIGIQGYWNYKNYQSNKQQLIADVQTSLDKVVDDYYAQLAQKTTLGLRFEGNRQKDVFKEGGILENISKSIDKNNSTFKGLDSLQLNAIDGVTIIRGLKGDSLPLKTKENKFPFWKKDSTKKHQRLHIIEDDSMRIGKNFELLTSKVFISINNDTLDVKKVDSLLQLNLADKKINLDYSLNYNKPKQQFPDFFSSKENVKKQKTDSISVNPKLLNVASKSTFLPKGSTLSVHFENANWVAFKKGISAILISTLLVLAVISCLFFLLKIIKEQKQLAEVKNDLISNITHEFKTPIATIGVALESINNFNVIEDKQKTKQYIDMSTGQLSKLNVMVEKLLETATLDSESLKFNKEPLDVALLLDTLVNRYKTQHQDKNFKLSLDSESLMITADAFHFENAINNILDNAVKYGGEVISVDLKHSKNGIEINISDNGNSLKKENRQRIFEKFYRIPKGNTHDVKGYGIGLYYTKTIVNKHNGTIALDLSNNLTTFKINLLHG</sequence>
<evidence type="ECO:0000256" key="3">
    <source>
        <dbReference type="ARBA" id="ARBA00022553"/>
    </source>
</evidence>
<dbReference type="EC" id="2.7.13.3" evidence="2"/>
<evidence type="ECO:0000256" key="6">
    <source>
        <dbReference type="ARBA" id="ARBA00023012"/>
    </source>
</evidence>
<dbReference type="InterPro" id="IPR050351">
    <property type="entry name" value="BphY/WalK/GraS-like"/>
</dbReference>
<comment type="catalytic activity">
    <reaction evidence="1">
        <text>ATP + protein L-histidine = ADP + protein N-phospho-L-histidine.</text>
        <dbReference type="EC" id="2.7.13.3"/>
    </reaction>
</comment>
<dbReference type="GO" id="GO:0004721">
    <property type="term" value="F:phosphoprotein phosphatase activity"/>
    <property type="evidence" value="ECO:0007669"/>
    <property type="project" value="TreeGrafter"/>
</dbReference>
<feature type="transmembrane region" description="Helical" evidence="7">
    <location>
        <begin position="6"/>
        <end position="27"/>
    </location>
</feature>
<dbReference type="SMART" id="SM00387">
    <property type="entry name" value="HATPase_c"/>
    <property type="match status" value="1"/>
</dbReference>
<dbReference type="AlphaFoldDB" id="A0A4Q9FEA9"/>
<dbReference type="SUPFAM" id="SSF55874">
    <property type="entry name" value="ATPase domain of HSP90 chaperone/DNA topoisomerase II/histidine kinase"/>
    <property type="match status" value="1"/>
</dbReference>
<evidence type="ECO:0000313" key="10">
    <source>
        <dbReference type="Proteomes" id="UP000291142"/>
    </source>
</evidence>
<dbReference type="CDD" id="cd00082">
    <property type="entry name" value="HisKA"/>
    <property type="match status" value="1"/>
</dbReference>
<dbReference type="Proteomes" id="UP000291142">
    <property type="component" value="Unassembled WGS sequence"/>
</dbReference>
<evidence type="ECO:0000256" key="5">
    <source>
        <dbReference type="ARBA" id="ARBA00022777"/>
    </source>
</evidence>
<gene>
    <name evidence="9" type="ORF">EYD45_11595</name>
</gene>
<keyword evidence="7" id="KW-0472">Membrane</keyword>
<keyword evidence="10" id="KW-1185">Reference proteome</keyword>
<feature type="domain" description="Histidine kinase" evidence="8">
    <location>
        <begin position="304"/>
        <end position="517"/>
    </location>
</feature>
<dbReference type="Pfam" id="PF00512">
    <property type="entry name" value="HisKA"/>
    <property type="match status" value="1"/>
</dbReference>
<keyword evidence="7" id="KW-1133">Transmembrane helix</keyword>
<keyword evidence="6" id="KW-0902">Two-component regulatory system</keyword>
<organism evidence="9 10">
    <name type="scientific">Hyunsoonleella flava</name>
    <dbReference type="NCBI Taxonomy" id="2527939"/>
    <lineage>
        <taxon>Bacteria</taxon>
        <taxon>Pseudomonadati</taxon>
        <taxon>Bacteroidota</taxon>
        <taxon>Flavobacteriia</taxon>
        <taxon>Flavobacteriales</taxon>
        <taxon>Flavobacteriaceae</taxon>
    </lineage>
</organism>
<dbReference type="PRINTS" id="PR00344">
    <property type="entry name" value="BCTRLSENSOR"/>
</dbReference>
<dbReference type="InterPro" id="IPR005467">
    <property type="entry name" value="His_kinase_dom"/>
</dbReference>
<proteinExistence type="predicted"/>
<dbReference type="SMART" id="SM00388">
    <property type="entry name" value="HisKA"/>
    <property type="match status" value="1"/>
</dbReference>
<dbReference type="Gene3D" id="3.30.565.10">
    <property type="entry name" value="Histidine kinase-like ATPase, C-terminal domain"/>
    <property type="match status" value="1"/>
</dbReference>
<accession>A0A4Q9FEA9</accession>
<dbReference type="InterPro" id="IPR004358">
    <property type="entry name" value="Sig_transdc_His_kin-like_C"/>
</dbReference>
<dbReference type="InterPro" id="IPR036097">
    <property type="entry name" value="HisK_dim/P_sf"/>
</dbReference>
<keyword evidence="5 9" id="KW-0418">Kinase</keyword>
<evidence type="ECO:0000256" key="7">
    <source>
        <dbReference type="SAM" id="Phobius"/>
    </source>
</evidence>
<dbReference type="InterPro" id="IPR036890">
    <property type="entry name" value="HATPase_C_sf"/>
</dbReference>
<evidence type="ECO:0000313" key="9">
    <source>
        <dbReference type="EMBL" id="TBN02349.1"/>
    </source>
</evidence>
<keyword evidence="3" id="KW-0597">Phosphoprotein</keyword>
<protein>
    <recommendedName>
        <fullName evidence="2">histidine kinase</fullName>
        <ecNumber evidence="2">2.7.13.3</ecNumber>
    </recommendedName>
</protein>
<keyword evidence="7" id="KW-0812">Transmembrane</keyword>
<dbReference type="EMBL" id="SIRT01000010">
    <property type="protein sequence ID" value="TBN02349.1"/>
    <property type="molecule type" value="Genomic_DNA"/>
</dbReference>
<evidence type="ECO:0000256" key="1">
    <source>
        <dbReference type="ARBA" id="ARBA00000085"/>
    </source>
</evidence>
<dbReference type="Pfam" id="PF02518">
    <property type="entry name" value="HATPase_c"/>
    <property type="match status" value="1"/>
</dbReference>
<evidence type="ECO:0000256" key="2">
    <source>
        <dbReference type="ARBA" id="ARBA00012438"/>
    </source>
</evidence>
<dbReference type="PANTHER" id="PTHR45453:SF1">
    <property type="entry name" value="PHOSPHATE REGULON SENSOR PROTEIN PHOR"/>
    <property type="match status" value="1"/>
</dbReference>
<name>A0A4Q9FEA9_9FLAO</name>
<dbReference type="PROSITE" id="PS50109">
    <property type="entry name" value="HIS_KIN"/>
    <property type="match status" value="1"/>
</dbReference>
<dbReference type="Gene3D" id="1.10.287.130">
    <property type="match status" value="1"/>
</dbReference>
<dbReference type="PANTHER" id="PTHR45453">
    <property type="entry name" value="PHOSPHATE REGULON SENSOR PROTEIN PHOR"/>
    <property type="match status" value="1"/>
</dbReference>
<comment type="caution">
    <text evidence="9">The sequence shown here is derived from an EMBL/GenBank/DDBJ whole genome shotgun (WGS) entry which is preliminary data.</text>
</comment>
<dbReference type="RefSeq" id="WP_130964725.1">
    <property type="nucleotide sequence ID" value="NZ_SIRT01000010.1"/>
</dbReference>
<dbReference type="GO" id="GO:0005886">
    <property type="term" value="C:plasma membrane"/>
    <property type="evidence" value="ECO:0007669"/>
    <property type="project" value="TreeGrafter"/>
</dbReference>
<keyword evidence="4" id="KW-0808">Transferase</keyword>
<feature type="transmembrane region" description="Helical" evidence="7">
    <location>
        <begin position="264"/>
        <end position="285"/>
    </location>
</feature>
<dbReference type="GO" id="GO:0000155">
    <property type="term" value="F:phosphorelay sensor kinase activity"/>
    <property type="evidence" value="ECO:0007669"/>
    <property type="project" value="InterPro"/>
</dbReference>
<dbReference type="CDD" id="cd00075">
    <property type="entry name" value="HATPase"/>
    <property type="match status" value="1"/>
</dbReference>
<dbReference type="SUPFAM" id="SSF47384">
    <property type="entry name" value="Homodimeric domain of signal transducing histidine kinase"/>
    <property type="match status" value="1"/>
</dbReference>
<dbReference type="InterPro" id="IPR003661">
    <property type="entry name" value="HisK_dim/P_dom"/>
</dbReference>
<reference evidence="9 10" key="1">
    <citation type="submission" date="2019-02" db="EMBL/GenBank/DDBJ databases">
        <title>Hyunsoonleella sp., isolated from marine sediment.</title>
        <authorList>
            <person name="Liu B.-T."/>
        </authorList>
    </citation>
    <scope>NUCLEOTIDE SEQUENCE [LARGE SCALE GENOMIC DNA]</scope>
    <source>
        <strain evidence="9 10">T58</strain>
    </source>
</reference>
<dbReference type="OrthoDB" id="1933776at2"/>
<dbReference type="InterPro" id="IPR003594">
    <property type="entry name" value="HATPase_dom"/>
</dbReference>
<evidence type="ECO:0000256" key="4">
    <source>
        <dbReference type="ARBA" id="ARBA00022679"/>
    </source>
</evidence>
<dbReference type="GO" id="GO:0016036">
    <property type="term" value="P:cellular response to phosphate starvation"/>
    <property type="evidence" value="ECO:0007669"/>
    <property type="project" value="TreeGrafter"/>
</dbReference>
<evidence type="ECO:0000259" key="8">
    <source>
        <dbReference type="PROSITE" id="PS50109"/>
    </source>
</evidence>